<feature type="non-terminal residue" evidence="1">
    <location>
        <position position="1"/>
    </location>
</feature>
<keyword evidence="2" id="KW-1185">Reference proteome</keyword>
<dbReference type="EMBL" id="ML121542">
    <property type="protein sequence ID" value="RPB24382.1"/>
    <property type="molecule type" value="Genomic_DNA"/>
</dbReference>
<evidence type="ECO:0000313" key="1">
    <source>
        <dbReference type="EMBL" id="RPB24382.1"/>
    </source>
</evidence>
<protein>
    <submittedName>
        <fullName evidence="1">Uncharacterized protein</fullName>
    </submittedName>
</protein>
<dbReference type="OrthoDB" id="5413396at2759"/>
<reference evidence="1 2" key="1">
    <citation type="journal article" date="2018" name="Nat. Ecol. Evol.">
        <title>Pezizomycetes genomes reveal the molecular basis of ectomycorrhizal truffle lifestyle.</title>
        <authorList>
            <person name="Murat C."/>
            <person name="Payen T."/>
            <person name="Noel B."/>
            <person name="Kuo A."/>
            <person name="Morin E."/>
            <person name="Chen J."/>
            <person name="Kohler A."/>
            <person name="Krizsan K."/>
            <person name="Balestrini R."/>
            <person name="Da Silva C."/>
            <person name="Montanini B."/>
            <person name="Hainaut M."/>
            <person name="Levati E."/>
            <person name="Barry K.W."/>
            <person name="Belfiori B."/>
            <person name="Cichocki N."/>
            <person name="Clum A."/>
            <person name="Dockter R.B."/>
            <person name="Fauchery L."/>
            <person name="Guy J."/>
            <person name="Iotti M."/>
            <person name="Le Tacon F."/>
            <person name="Lindquist E.A."/>
            <person name="Lipzen A."/>
            <person name="Malagnac F."/>
            <person name="Mello A."/>
            <person name="Molinier V."/>
            <person name="Miyauchi S."/>
            <person name="Poulain J."/>
            <person name="Riccioni C."/>
            <person name="Rubini A."/>
            <person name="Sitrit Y."/>
            <person name="Splivallo R."/>
            <person name="Traeger S."/>
            <person name="Wang M."/>
            <person name="Zifcakova L."/>
            <person name="Wipf D."/>
            <person name="Zambonelli A."/>
            <person name="Paolocci F."/>
            <person name="Nowrousian M."/>
            <person name="Ottonello S."/>
            <person name="Baldrian P."/>
            <person name="Spatafora J.W."/>
            <person name="Henrissat B."/>
            <person name="Nagy L.G."/>
            <person name="Aury J.M."/>
            <person name="Wincker P."/>
            <person name="Grigoriev I.V."/>
            <person name="Bonfante P."/>
            <person name="Martin F.M."/>
        </authorList>
    </citation>
    <scope>NUCLEOTIDE SEQUENCE [LARGE SCALE GENOMIC DNA]</scope>
    <source>
        <strain evidence="1 2">ATCC MYA-4762</strain>
    </source>
</reference>
<gene>
    <name evidence="1" type="ORF">L211DRAFT_785304</name>
</gene>
<dbReference type="AlphaFoldDB" id="A0A3N4LT29"/>
<organism evidence="1 2">
    <name type="scientific">Terfezia boudieri ATCC MYA-4762</name>
    <dbReference type="NCBI Taxonomy" id="1051890"/>
    <lineage>
        <taxon>Eukaryota</taxon>
        <taxon>Fungi</taxon>
        <taxon>Dikarya</taxon>
        <taxon>Ascomycota</taxon>
        <taxon>Pezizomycotina</taxon>
        <taxon>Pezizomycetes</taxon>
        <taxon>Pezizales</taxon>
        <taxon>Pezizaceae</taxon>
        <taxon>Terfezia</taxon>
    </lineage>
</organism>
<dbReference type="InParanoid" id="A0A3N4LT29"/>
<dbReference type="STRING" id="1051890.A0A3N4LT29"/>
<dbReference type="Proteomes" id="UP000267821">
    <property type="component" value="Unassembled WGS sequence"/>
</dbReference>
<proteinExistence type="predicted"/>
<evidence type="ECO:0000313" key="2">
    <source>
        <dbReference type="Proteomes" id="UP000267821"/>
    </source>
</evidence>
<sequence>AMHATDIIVNGNIPSDRVSVAEISAYQHTNKRALLILIQVVSKLILKEISKFETPHEIWNYLKATYFIDSPISFIYELHNLTILTSSLTPSMNLSEFVKQFETQWNRLYNLTSTGAPRRAAFHNFMNFDETKRDFLLTALVKFYPNLVDNLTNKPNLKYVDFKHHLLALSINQNFHVGVSSYDIFMMSSSHDLGLMSPATCF</sequence>
<accession>A0A3N4LT29</accession>
<name>A0A3N4LT29_9PEZI</name>